<proteinExistence type="predicted"/>
<dbReference type="EMBL" id="GL435422">
    <property type="protein sequence ID" value="EFN73373.1"/>
    <property type="molecule type" value="Genomic_DNA"/>
</dbReference>
<keyword evidence="2" id="KW-1185">Reference proteome</keyword>
<reference evidence="1 2" key="1">
    <citation type="journal article" date="2010" name="Science">
        <title>Genomic comparison of the ants Camponotus floridanus and Harpegnathos saltator.</title>
        <authorList>
            <person name="Bonasio R."/>
            <person name="Zhang G."/>
            <person name="Ye C."/>
            <person name="Mutti N.S."/>
            <person name="Fang X."/>
            <person name="Qin N."/>
            <person name="Donahue G."/>
            <person name="Yang P."/>
            <person name="Li Q."/>
            <person name="Li C."/>
            <person name="Zhang P."/>
            <person name="Huang Z."/>
            <person name="Berger S.L."/>
            <person name="Reinberg D."/>
            <person name="Wang J."/>
            <person name="Liebig J."/>
        </authorList>
    </citation>
    <scope>NUCLEOTIDE SEQUENCE [LARGE SCALE GENOMIC DNA]</scope>
    <source>
        <strain evidence="2">C129</strain>
    </source>
</reference>
<dbReference type="AlphaFoldDB" id="E1ZZL7"/>
<evidence type="ECO:0000313" key="2">
    <source>
        <dbReference type="Proteomes" id="UP000000311"/>
    </source>
</evidence>
<dbReference type="InParanoid" id="E1ZZL7"/>
<evidence type="ECO:0000313" key="1">
    <source>
        <dbReference type="EMBL" id="EFN73373.1"/>
    </source>
</evidence>
<dbReference type="OMA" id="SEDCINR"/>
<name>E1ZZL7_CAMFO</name>
<sequence>MDNYSKELLKSWDLDILIKHFEDDATIHDSVLWLQNNLSPWSLVENHWKITLAYRRNKIQSENKSIAEIFSQWPVLKHPTAYTLIDEDFKFLNLTSEDCINRWFQFFSKIEEICPLKDEKVTNELHSVIETDNPTDDAKVIVQFLLLSHMIPPKGRIRLKQDHYKSSISECKDSIILHAKVPGDISRIQEEKIKRACRLGLTIQPYLIVVGPTLREVNGFYVSIDKVLYQVSTMF</sequence>
<organism evidence="2">
    <name type="scientific">Camponotus floridanus</name>
    <name type="common">Florida carpenter ant</name>
    <dbReference type="NCBI Taxonomy" id="104421"/>
    <lineage>
        <taxon>Eukaryota</taxon>
        <taxon>Metazoa</taxon>
        <taxon>Ecdysozoa</taxon>
        <taxon>Arthropoda</taxon>
        <taxon>Hexapoda</taxon>
        <taxon>Insecta</taxon>
        <taxon>Pterygota</taxon>
        <taxon>Neoptera</taxon>
        <taxon>Endopterygota</taxon>
        <taxon>Hymenoptera</taxon>
        <taxon>Apocrita</taxon>
        <taxon>Aculeata</taxon>
        <taxon>Formicoidea</taxon>
        <taxon>Formicidae</taxon>
        <taxon>Formicinae</taxon>
        <taxon>Camponotus</taxon>
    </lineage>
</organism>
<accession>E1ZZL7</accession>
<dbReference type="Proteomes" id="UP000000311">
    <property type="component" value="Unassembled WGS sequence"/>
</dbReference>
<gene>
    <name evidence="1" type="ORF">EAG_05217</name>
</gene>
<protein>
    <submittedName>
        <fullName evidence="1">Uncharacterized protein</fullName>
    </submittedName>
</protein>
<dbReference type="STRING" id="104421.E1ZZL7"/>